<evidence type="ECO:0000313" key="1">
    <source>
        <dbReference type="EMBL" id="ROQ90739.1"/>
    </source>
</evidence>
<accession>A0A3N1UMW3</accession>
<reference evidence="1 2" key="1">
    <citation type="submission" date="2018-11" db="EMBL/GenBank/DDBJ databases">
        <title>Genomic Encyclopedia of Type Strains, Phase IV (KMG-IV): sequencing the most valuable type-strain genomes for metagenomic binning, comparative biology and taxonomic classification.</title>
        <authorList>
            <person name="Goeker M."/>
        </authorList>
    </citation>
    <scope>NUCLEOTIDE SEQUENCE [LARGE SCALE GENOMIC DNA]</scope>
    <source>
        <strain evidence="1 2">DSM 22027</strain>
    </source>
</reference>
<keyword evidence="2" id="KW-1185">Reference proteome</keyword>
<dbReference type="OrthoDB" id="5419931at2"/>
<evidence type="ECO:0008006" key="3">
    <source>
        <dbReference type="Google" id="ProtNLM"/>
    </source>
</evidence>
<name>A0A3N1UMW3_9BACT</name>
<dbReference type="RefSeq" id="WP_123291083.1">
    <property type="nucleotide sequence ID" value="NZ_RJVA01000014.1"/>
</dbReference>
<proteinExistence type="predicted"/>
<evidence type="ECO:0000313" key="2">
    <source>
        <dbReference type="Proteomes" id="UP000276223"/>
    </source>
</evidence>
<dbReference type="InterPro" id="IPR036249">
    <property type="entry name" value="Thioredoxin-like_sf"/>
</dbReference>
<organism evidence="1 2">
    <name type="scientific">Desulfosoma caldarium</name>
    <dbReference type="NCBI Taxonomy" id="610254"/>
    <lineage>
        <taxon>Bacteria</taxon>
        <taxon>Pseudomonadati</taxon>
        <taxon>Thermodesulfobacteriota</taxon>
        <taxon>Syntrophobacteria</taxon>
        <taxon>Syntrophobacterales</taxon>
        <taxon>Syntrophobacteraceae</taxon>
        <taxon>Desulfosoma</taxon>
    </lineage>
</organism>
<comment type="caution">
    <text evidence="1">The sequence shown here is derived from an EMBL/GenBank/DDBJ whole genome shotgun (WGS) entry which is preliminary data.</text>
</comment>
<protein>
    <recommendedName>
        <fullName evidence="3">Thioredoxin-like protein</fullName>
    </recommendedName>
</protein>
<gene>
    <name evidence="1" type="ORF">EDC27_2629</name>
</gene>
<dbReference type="SUPFAM" id="SSF52833">
    <property type="entry name" value="Thioredoxin-like"/>
    <property type="match status" value="2"/>
</dbReference>
<sequence length="343" mass="38497">MPLNEHDRRALFAWNAHVTGRVPLVLQTTRDSRTATLQIFAEELTALSPQITLHTAFEDRDELPGFFIGDGWIWHAAPSGAELRPFLETLALFHETSASPQRLWEHEPTAALRRRRPDLWQRLVDRRNRRELLVFTAVQCPHCAHLLFELAPLPFVAPSLTVRVMDASLCQEKAQAAGIRSVPTILLGADFRWTGRVDVIHVLEVLYRDQNTELSAAAAIRLLKEGKAHELSHLMLSSATSWADFPSILTHAEWSVRLGALVVLEELADKDPAKAQAYLPMLWKNMADLPAAVQGDVVYATGIVGDSTWTEQVLRWTEKQAEDSELREVGEETLKTLALAKTT</sequence>
<dbReference type="Proteomes" id="UP000276223">
    <property type="component" value="Unassembled WGS sequence"/>
</dbReference>
<dbReference type="EMBL" id="RJVA01000014">
    <property type="protein sequence ID" value="ROQ90739.1"/>
    <property type="molecule type" value="Genomic_DNA"/>
</dbReference>
<dbReference type="Gene3D" id="3.40.30.80">
    <property type="match status" value="1"/>
</dbReference>
<dbReference type="AlphaFoldDB" id="A0A3N1UMW3"/>